<dbReference type="RefSeq" id="WP_258216435.1">
    <property type="nucleotide sequence ID" value="NZ_JANQBD010000023.1"/>
</dbReference>
<protein>
    <submittedName>
        <fullName evidence="1">Uncharacterized protein</fullName>
    </submittedName>
</protein>
<dbReference type="Proteomes" id="UP001300012">
    <property type="component" value="Unassembled WGS sequence"/>
</dbReference>
<comment type="caution">
    <text evidence="1">The sequence shown here is derived from an EMBL/GenBank/DDBJ whole genome shotgun (WGS) entry which is preliminary data.</text>
</comment>
<gene>
    <name evidence="1" type="ORF">NV381_27135</name>
</gene>
<keyword evidence="2" id="KW-1185">Reference proteome</keyword>
<accession>A0ABT1YQ65</accession>
<organism evidence="1 2">
    <name type="scientific">Paenibacillus radicis</name>
    <name type="common">ex Xue et al. 2023</name>
    <dbReference type="NCBI Taxonomy" id="2972489"/>
    <lineage>
        <taxon>Bacteria</taxon>
        <taxon>Bacillati</taxon>
        <taxon>Bacillota</taxon>
        <taxon>Bacilli</taxon>
        <taxon>Bacillales</taxon>
        <taxon>Paenibacillaceae</taxon>
        <taxon>Paenibacillus</taxon>
    </lineage>
</organism>
<evidence type="ECO:0000313" key="1">
    <source>
        <dbReference type="EMBL" id="MCR8634880.1"/>
    </source>
</evidence>
<evidence type="ECO:0000313" key="2">
    <source>
        <dbReference type="Proteomes" id="UP001300012"/>
    </source>
</evidence>
<name>A0ABT1YQ65_9BACL</name>
<proteinExistence type="predicted"/>
<sequence>MRKTKLLAIICLASLSILVINELKSNFVLVNPIPADPFEYEFELLNGQVIANPYGVTK</sequence>
<reference evidence="1 2" key="1">
    <citation type="submission" date="2022-08" db="EMBL/GenBank/DDBJ databases">
        <title>Paenibacillus endoradicis sp. nov., Paenibacillus radicibacter sp. nov and Paenibacillus pararadicis sp. nov., three cold-adapted plant growth-promoting bacteria isolated from root of Larix gmelinii in Great Khingan.</title>
        <authorList>
            <person name="Xue H."/>
        </authorList>
    </citation>
    <scope>NUCLEOTIDE SEQUENCE [LARGE SCALE GENOMIC DNA]</scope>
    <source>
        <strain evidence="1 2">N5-1-1-5</strain>
    </source>
</reference>
<dbReference type="EMBL" id="JANQBD010000023">
    <property type="protein sequence ID" value="MCR8634880.1"/>
    <property type="molecule type" value="Genomic_DNA"/>
</dbReference>